<feature type="compositionally biased region" description="Basic and acidic residues" evidence="1">
    <location>
        <begin position="62"/>
        <end position="97"/>
    </location>
</feature>
<organism evidence="2 3">
    <name type="scientific">Microthyrium microscopicum</name>
    <dbReference type="NCBI Taxonomy" id="703497"/>
    <lineage>
        <taxon>Eukaryota</taxon>
        <taxon>Fungi</taxon>
        <taxon>Dikarya</taxon>
        <taxon>Ascomycota</taxon>
        <taxon>Pezizomycotina</taxon>
        <taxon>Dothideomycetes</taxon>
        <taxon>Dothideomycetes incertae sedis</taxon>
        <taxon>Microthyriales</taxon>
        <taxon>Microthyriaceae</taxon>
        <taxon>Microthyrium</taxon>
    </lineage>
</organism>
<evidence type="ECO:0000313" key="2">
    <source>
        <dbReference type="EMBL" id="KAF2670275.1"/>
    </source>
</evidence>
<evidence type="ECO:0000313" key="3">
    <source>
        <dbReference type="Proteomes" id="UP000799302"/>
    </source>
</evidence>
<dbReference type="EMBL" id="MU004234">
    <property type="protein sequence ID" value="KAF2670275.1"/>
    <property type="molecule type" value="Genomic_DNA"/>
</dbReference>
<proteinExistence type="predicted"/>
<reference evidence="2" key="1">
    <citation type="journal article" date="2020" name="Stud. Mycol.">
        <title>101 Dothideomycetes genomes: a test case for predicting lifestyles and emergence of pathogens.</title>
        <authorList>
            <person name="Haridas S."/>
            <person name="Albert R."/>
            <person name="Binder M."/>
            <person name="Bloem J."/>
            <person name="Labutti K."/>
            <person name="Salamov A."/>
            <person name="Andreopoulos B."/>
            <person name="Baker S."/>
            <person name="Barry K."/>
            <person name="Bills G."/>
            <person name="Bluhm B."/>
            <person name="Cannon C."/>
            <person name="Castanera R."/>
            <person name="Culley D."/>
            <person name="Daum C."/>
            <person name="Ezra D."/>
            <person name="Gonzalez J."/>
            <person name="Henrissat B."/>
            <person name="Kuo A."/>
            <person name="Liang C."/>
            <person name="Lipzen A."/>
            <person name="Lutzoni F."/>
            <person name="Magnuson J."/>
            <person name="Mondo S."/>
            <person name="Nolan M."/>
            <person name="Ohm R."/>
            <person name="Pangilinan J."/>
            <person name="Park H.-J."/>
            <person name="Ramirez L."/>
            <person name="Alfaro M."/>
            <person name="Sun H."/>
            <person name="Tritt A."/>
            <person name="Yoshinaga Y."/>
            <person name="Zwiers L.-H."/>
            <person name="Turgeon B."/>
            <person name="Goodwin S."/>
            <person name="Spatafora J."/>
            <person name="Crous P."/>
            <person name="Grigoriev I."/>
        </authorList>
    </citation>
    <scope>NUCLEOTIDE SEQUENCE</scope>
    <source>
        <strain evidence="2">CBS 115976</strain>
    </source>
</reference>
<gene>
    <name evidence="2" type="ORF">BT63DRAFT_478448</name>
</gene>
<feature type="region of interest" description="Disordered" evidence="1">
    <location>
        <begin position="1"/>
        <end position="97"/>
    </location>
</feature>
<sequence length="287" mass="31832">MSNMSRKRVKLEIRLSDSARAPRPGIDTPRTRGKVESDDSSGNESDSPGIPFAPPRYPIGTIKREFKDHKPLTKAERIAKQKAQRDAEKAQDAAELEAKRQQHRTFFEAYKSKGYSPATIVHAVFACSSDFALAADVLEHPAIEQKGVWTTDEDETILGTGLAGNGGTSMVEPGGSRAFEVKMAAIDEKHGFNWGVDVGPTYGERMGRKDAAGERARYLTIWQKKSWFWPALDVAEYKEQAPSAVWKDVEVKNDSPVEAEEDVMKHEADDKKALKRKAEEELEGIAA</sequence>
<feature type="compositionally biased region" description="Basic and acidic residues" evidence="1">
    <location>
        <begin position="262"/>
        <end position="279"/>
    </location>
</feature>
<name>A0A6A6UDD0_9PEZI</name>
<accession>A0A6A6UDD0</accession>
<dbReference type="AlphaFoldDB" id="A0A6A6UDD0"/>
<feature type="region of interest" description="Disordered" evidence="1">
    <location>
        <begin position="257"/>
        <end position="287"/>
    </location>
</feature>
<protein>
    <submittedName>
        <fullName evidence="2">Uncharacterized protein</fullName>
    </submittedName>
</protein>
<keyword evidence="3" id="KW-1185">Reference proteome</keyword>
<evidence type="ECO:0000256" key="1">
    <source>
        <dbReference type="SAM" id="MobiDB-lite"/>
    </source>
</evidence>
<dbReference type="Proteomes" id="UP000799302">
    <property type="component" value="Unassembled WGS sequence"/>
</dbReference>